<comment type="subcellular location">
    <subcellularLocation>
        <location evidence="1">Membrane</location>
        <topology evidence="1">Multi-pass membrane protein</topology>
    </subcellularLocation>
</comment>
<feature type="compositionally biased region" description="Basic and acidic residues" evidence="5">
    <location>
        <begin position="454"/>
        <end position="465"/>
    </location>
</feature>
<evidence type="ECO:0000313" key="8">
    <source>
        <dbReference type="Proteomes" id="UP001216150"/>
    </source>
</evidence>
<dbReference type="InterPro" id="IPR036259">
    <property type="entry name" value="MFS_trans_sf"/>
</dbReference>
<keyword evidence="8" id="KW-1185">Reference proteome</keyword>
<organism evidence="7 8">
    <name type="scientific">Penicillium hetheringtonii</name>
    <dbReference type="NCBI Taxonomy" id="911720"/>
    <lineage>
        <taxon>Eukaryota</taxon>
        <taxon>Fungi</taxon>
        <taxon>Dikarya</taxon>
        <taxon>Ascomycota</taxon>
        <taxon>Pezizomycotina</taxon>
        <taxon>Eurotiomycetes</taxon>
        <taxon>Eurotiomycetidae</taxon>
        <taxon>Eurotiales</taxon>
        <taxon>Aspergillaceae</taxon>
        <taxon>Penicillium</taxon>
    </lineage>
</organism>
<evidence type="ECO:0000313" key="7">
    <source>
        <dbReference type="EMBL" id="KAJ5596628.1"/>
    </source>
</evidence>
<dbReference type="EMBL" id="JAQJAC010000002">
    <property type="protein sequence ID" value="KAJ5596628.1"/>
    <property type="molecule type" value="Genomic_DNA"/>
</dbReference>
<feature type="transmembrane region" description="Helical" evidence="6">
    <location>
        <begin position="303"/>
        <end position="321"/>
    </location>
</feature>
<keyword evidence="2 6" id="KW-0812">Transmembrane</keyword>
<dbReference type="Gene3D" id="1.20.1250.20">
    <property type="entry name" value="MFS general substrate transporter like domains"/>
    <property type="match status" value="1"/>
</dbReference>
<dbReference type="SUPFAM" id="SSF103473">
    <property type="entry name" value="MFS general substrate transporter"/>
    <property type="match status" value="1"/>
</dbReference>
<dbReference type="Pfam" id="PF07690">
    <property type="entry name" value="MFS_1"/>
    <property type="match status" value="1"/>
</dbReference>
<dbReference type="Proteomes" id="UP001216150">
    <property type="component" value="Unassembled WGS sequence"/>
</dbReference>
<dbReference type="InterPro" id="IPR011701">
    <property type="entry name" value="MFS"/>
</dbReference>
<evidence type="ECO:0000256" key="4">
    <source>
        <dbReference type="ARBA" id="ARBA00023136"/>
    </source>
</evidence>
<protein>
    <submittedName>
        <fullName evidence="7">MFS-type transporter</fullName>
    </submittedName>
</protein>
<dbReference type="PANTHER" id="PTHR10924">
    <property type="entry name" value="MAJOR FACILITATOR SUPERFAMILY PROTEIN-RELATED"/>
    <property type="match status" value="1"/>
</dbReference>
<feature type="transmembrane region" description="Helical" evidence="6">
    <location>
        <begin position="25"/>
        <end position="43"/>
    </location>
</feature>
<evidence type="ECO:0000256" key="3">
    <source>
        <dbReference type="ARBA" id="ARBA00022989"/>
    </source>
</evidence>
<feature type="transmembrane region" description="Helical" evidence="6">
    <location>
        <begin position="189"/>
        <end position="209"/>
    </location>
</feature>
<evidence type="ECO:0000256" key="1">
    <source>
        <dbReference type="ARBA" id="ARBA00004141"/>
    </source>
</evidence>
<dbReference type="InterPro" id="IPR049680">
    <property type="entry name" value="FLVCR1-2_SLC49-like"/>
</dbReference>
<gene>
    <name evidence="7" type="ORF">N7450_003086</name>
</gene>
<comment type="caution">
    <text evidence="7">The sequence shown here is derived from an EMBL/GenBank/DDBJ whole genome shotgun (WGS) entry which is preliminary data.</text>
</comment>
<proteinExistence type="predicted"/>
<dbReference type="AlphaFoldDB" id="A0AAD6DX92"/>
<evidence type="ECO:0000256" key="6">
    <source>
        <dbReference type="SAM" id="Phobius"/>
    </source>
</evidence>
<feature type="transmembrane region" description="Helical" evidence="6">
    <location>
        <begin position="63"/>
        <end position="85"/>
    </location>
</feature>
<feature type="region of interest" description="Disordered" evidence="5">
    <location>
        <begin position="444"/>
        <end position="476"/>
    </location>
</feature>
<feature type="transmembrane region" description="Helical" evidence="6">
    <location>
        <begin position="333"/>
        <end position="353"/>
    </location>
</feature>
<accession>A0AAD6DX92</accession>
<keyword evidence="4 6" id="KW-0472">Membrane</keyword>
<dbReference type="GO" id="GO:0022857">
    <property type="term" value="F:transmembrane transporter activity"/>
    <property type="evidence" value="ECO:0007669"/>
    <property type="project" value="InterPro"/>
</dbReference>
<name>A0AAD6DX92_9EURO</name>
<feature type="transmembrane region" description="Helical" evidence="6">
    <location>
        <begin position="230"/>
        <end position="253"/>
    </location>
</feature>
<sequence length="476" mass="50960">MAPKSSASYLSSPQPLEYKVYKRRFWGLAQLVLLNIVVSWDWLTFSSISTTAADYFDVSESAINWLSTGYLFAFCIASPFVIWVLNKGGPKPAIIITSSFLLVGNWLRYAGTKANGGIFGLVMFGQILIGLAQPFCLCAPTRYSDLWFSDKGRTSATAVASLANPLGAAIGQLVDSEWATKPSDIPNMVLYISIISTVASLPSFFLPAAPPTPPSASSAIPRTPLRQASLQLLGTLEFWLILIPFAVYVGFFNSVSSLLNQILSPYGASETDAGIAGAILIVVGLVTAAIMSPITDKYKHYLGSIRILVPIVVASYIGLIFAPSSPAGIAPSYVVMALMGASSFALLPIVLEYLVEITYPFSPEIGSTICWTGGQLLGACFILIQDALKASNTANPPSNMRNALIFATVVCAVAAPFPLSLGLFGRVVKRRRLEVDRGIELSSNSHLQMGSNDGCREDLSPEKPKSAFQESALKSV</sequence>
<feature type="transmembrane region" description="Helical" evidence="6">
    <location>
        <begin position="155"/>
        <end position="174"/>
    </location>
</feature>
<dbReference type="PANTHER" id="PTHR10924:SF6">
    <property type="entry name" value="SOLUTE CARRIER FAMILY 49 MEMBER A3"/>
    <property type="match status" value="1"/>
</dbReference>
<evidence type="ECO:0000256" key="2">
    <source>
        <dbReference type="ARBA" id="ARBA00022692"/>
    </source>
</evidence>
<feature type="transmembrane region" description="Helical" evidence="6">
    <location>
        <begin position="117"/>
        <end position="143"/>
    </location>
</feature>
<feature type="transmembrane region" description="Helical" evidence="6">
    <location>
        <begin position="404"/>
        <end position="424"/>
    </location>
</feature>
<reference evidence="7 8" key="1">
    <citation type="journal article" date="2023" name="IMA Fungus">
        <title>Comparative genomic study of the Penicillium genus elucidates a diverse pangenome and 15 lateral gene transfer events.</title>
        <authorList>
            <person name="Petersen C."/>
            <person name="Sorensen T."/>
            <person name="Nielsen M.R."/>
            <person name="Sondergaard T.E."/>
            <person name="Sorensen J.L."/>
            <person name="Fitzpatrick D.A."/>
            <person name="Frisvad J.C."/>
            <person name="Nielsen K.L."/>
        </authorList>
    </citation>
    <scope>NUCLEOTIDE SEQUENCE [LARGE SCALE GENOMIC DNA]</scope>
    <source>
        <strain evidence="7 8">IBT 29057</strain>
    </source>
</reference>
<keyword evidence="3 6" id="KW-1133">Transmembrane helix</keyword>
<dbReference type="GO" id="GO:0016020">
    <property type="term" value="C:membrane"/>
    <property type="evidence" value="ECO:0007669"/>
    <property type="project" value="UniProtKB-SubCell"/>
</dbReference>
<feature type="transmembrane region" description="Helical" evidence="6">
    <location>
        <begin position="273"/>
        <end position="291"/>
    </location>
</feature>
<evidence type="ECO:0000256" key="5">
    <source>
        <dbReference type="SAM" id="MobiDB-lite"/>
    </source>
</evidence>